<evidence type="ECO:0000313" key="6">
    <source>
        <dbReference type="EMBL" id="KNC86544.1"/>
    </source>
</evidence>
<dbReference type="EMBL" id="KQ241647">
    <property type="protein sequence ID" value="KNC86544.1"/>
    <property type="molecule type" value="Genomic_DNA"/>
</dbReference>
<dbReference type="Pfam" id="PF02826">
    <property type="entry name" value="2-Hacid_dh_C"/>
    <property type="match status" value="1"/>
</dbReference>
<dbReference type="STRING" id="667725.A0A0L0GCA9"/>
<dbReference type="PANTHER" id="PTHR43026">
    <property type="entry name" value="2-HYDROXYACID DEHYDROGENASE HOMOLOG 1-RELATED"/>
    <property type="match status" value="1"/>
</dbReference>
<dbReference type="InterPro" id="IPR006140">
    <property type="entry name" value="D-isomer_DH_NAD-bd"/>
</dbReference>
<dbReference type="SUPFAM" id="SSF51735">
    <property type="entry name" value="NAD(P)-binding Rossmann-fold domains"/>
    <property type="match status" value="1"/>
</dbReference>
<evidence type="ECO:0008006" key="8">
    <source>
        <dbReference type="Google" id="ProtNLM"/>
    </source>
</evidence>
<dbReference type="Gene3D" id="3.40.50.720">
    <property type="entry name" value="NAD(P)-binding Rossmann-like Domain"/>
    <property type="match status" value="2"/>
</dbReference>
<name>A0A0L0GCA9_9EUKA</name>
<dbReference type="GO" id="GO:0016616">
    <property type="term" value="F:oxidoreductase activity, acting on the CH-OH group of donors, NAD or NADP as acceptor"/>
    <property type="evidence" value="ECO:0007669"/>
    <property type="project" value="InterPro"/>
</dbReference>
<dbReference type="Proteomes" id="UP000054560">
    <property type="component" value="Unassembled WGS sequence"/>
</dbReference>
<evidence type="ECO:0000256" key="1">
    <source>
        <dbReference type="ARBA" id="ARBA00005854"/>
    </source>
</evidence>
<dbReference type="OrthoDB" id="298012at2759"/>
<accession>A0A0L0GCA9</accession>
<keyword evidence="7" id="KW-1185">Reference proteome</keyword>
<sequence length="379" mass="41358">MPHLLNLHHLFRASTAFRCTLPAISVAHSSTRSLCSSGEGKKTKVAVFDCKYLKKQLDEKLADTRPDIEFTYYDSLLTRETATLAAGHDAVSLFVNGQIEAPTADALKRHGVGMIALRCAGFNHVDVNACKELGLSVATVPAYSPYAVAEFTVALLMCLNRKVVTAYNRIRNGNFALEGLGGFDVHGKTIGVLGTGKIGFAFCSIMLGFGCKILAVDPYPNPHLVDNPNVQYVSNNEMFELSDVIALFAPATKENHHIVNRYSIGRMKPGVMILNTARGSLVKTADLVDAIVDKRVGAAGLDVLEEEGDLFYTDHSEHILKNPYVSRILTLPNVILTSHMSFLTQEALSNIAETTMFNIGEFADGKRMHELTNSVLPKD</sequence>
<dbReference type="AlphaFoldDB" id="A0A0L0GCA9"/>
<dbReference type="Pfam" id="PF00389">
    <property type="entry name" value="2-Hacid_dh"/>
    <property type="match status" value="1"/>
</dbReference>
<protein>
    <recommendedName>
        <fullName evidence="8">D-lactate dehydrogenase</fullName>
    </recommendedName>
</protein>
<dbReference type="SUPFAM" id="SSF52283">
    <property type="entry name" value="Formate/glycerate dehydrogenase catalytic domain-like"/>
    <property type="match status" value="1"/>
</dbReference>
<dbReference type="InterPro" id="IPR006139">
    <property type="entry name" value="D-isomer_2_OHA_DH_cat_dom"/>
</dbReference>
<reference evidence="6 7" key="1">
    <citation type="submission" date="2011-02" db="EMBL/GenBank/DDBJ databases">
        <title>The Genome Sequence of Sphaeroforma arctica JP610.</title>
        <authorList>
            <consortium name="The Broad Institute Genome Sequencing Platform"/>
            <person name="Russ C."/>
            <person name="Cuomo C."/>
            <person name="Young S.K."/>
            <person name="Zeng Q."/>
            <person name="Gargeya S."/>
            <person name="Alvarado L."/>
            <person name="Berlin A."/>
            <person name="Chapman S.B."/>
            <person name="Chen Z."/>
            <person name="Freedman E."/>
            <person name="Gellesch M."/>
            <person name="Goldberg J."/>
            <person name="Griggs A."/>
            <person name="Gujja S."/>
            <person name="Heilman E."/>
            <person name="Heiman D."/>
            <person name="Howarth C."/>
            <person name="Mehta T."/>
            <person name="Neiman D."/>
            <person name="Pearson M."/>
            <person name="Roberts A."/>
            <person name="Saif S."/>
            <person name="Shea T."/>
            <person name="Shenoy N."/>
            <person name="Sisk P."/>
            <person name="Stolte C."/>
            <person name="Sykes S."/>
            <person name="White J."/>
            <person name="Yandava C."/>
            <person name="Burger G."/>
            <person name="Gray M.W."/>
            <person name="Holland P.W.H."/>
            <person name="King N."/>
            <person name="Lang F.B.F."/>
            <person name="Roger A.J."/>
            <person name="Ruiz-Trillo I."/>
            <person name="Haas B."/>
            <person name="Nusbaum C."/>
            <person name="Birren B."/>
        </authorList>
    </citation>
    <scope>NUCLEOTIDE SEQUENCE [LARGE SCALE GENOMIC DNA]</scope>
    <source>
        <strain evidence="6 7">JP610</strain>
    </source>
</reference>
<feature type="domain" description="D-isomer specific 2-hydroxyacid dehydrogenase catalytic" evidence="4">
    <location>
        <begin position="59"/>
        <end position="371"/>
    </location>
</feature>
<keyword evidence="2" id="KW-0520">NAD</keyword>
<evidence type="ECO:0000256" key="2">
    <source>
        <dbReference type="ARBA" id="ARBA00023027"/>
    </source>
</evidence>
<keyword evidence="3" id="KW-0560">Oxidoreductase</keyword>
<dbReference type="GO" id="GO:0051287">
    <property type="term" value="F:NAD binding"/>
    <property type="evidence" value="ECO:0007669"/>
    <property type="project" value="InterPro"/>
</dbReference>
<dbReference type="RefSeq" id="XP_014160446.1">
    <property type="nucleotide sequence ID" value="XM_014304971.1"/>
</dbReference>
<dbReference type="PANTHER" id="PTHR43026:SF1">
    <property type="entry name" value="2-HYDROXYACID DEHYDROGENASE HOMOLOG 1-RELATED"/>
    <property type="match status" value="1"/>
</dbReference>
<dbReference type="InterPro" id="IPR036291">
    <property type="entry name" value="NAD(P)-bd_dom_sf"/>
</dbReference>
<comment type="similarity">
    <text evidence="1 3">Belongs to the D-isomer specific 2-hydroxyacid dehydrogenase family.</text>
</comment>
<proteinExistence type="inferred from homology"/>
<dbReference type="InterPro" id="IPR058205">
    <property type="entry name" value="D-LDH-like"/>
</dbReference>
<gene>
    <name evidence="6" type="ORF">SARC_01317</name>
</gene>
<evidence type="ECO:0000259" key="5">
    <source>
        <dbReference type="Pfam" id="PF02826"/>
    </source>
</evidence>
<dbReference type="CDD" id="cd12183">
    <property type="entry name" value="LDH_like_2"/>
    <property type="match status" value="1"/>
</dbReference>
<organism evidence="6 7">
    <name type="scientific">Sphaeroforma arctica JP610</name>
    <dbReference type="NCBI Taxonomy" id="667725"/>
    <lineage>
        <taxon>Eukaryota</taxon>
        <taxon>Ichthyosporea</taxon>
        <taxon>Ichthyophonida</taxon>
        <taxon>Sphaeroforma</taxon>
    </lineage>
</organism>
<evidence type="ECO:0000256" key="3">
    <source>
        <dbReference type="RuleBase" id="RU003719"/>
    </source>
</evidence>
<dbReference type="eggNOG" id="KOG0068">
    <property type="taxonomic scope" value="Eukaryota"/>
</dbReference>
<dbReference type="GeneID" id="25901821"/>
<evidence type="ECO:0000313" key="7">
    <source>
        <dbReference type="Proteomes" id="UP000054560"/>
    </source>
</evidence>
<evidence type="ECO:0000259" key="4">
    <source>
        <dbReference type="Pfam" id="PF00389"/>
    </source>
</evidence>
<feature type="domain" description="D-isomer specific 2-hydroxyacid dehydrogenase NAD-binding" evidence="5">
    <location>
        <begin position="153"/>
        <end position="341"/>
    </location>
</feature>